<keyword evidence="3" id="KW-0520">NAD</keyword>
<dbReference type="PROSITE" id="PS00671">
    <property type="entry name" value="D_2_HYDROXYACID_DH_3"/>
    <property type="match status" value="1"/>
</dbReference>
<accession>A0A6N2RGX1</accession>
<evidence type="ECO:0000256" key="3">
    <source>
        <dbReference type="ARBA" id="ARBA00023027"/>
    </source>
</evidence>
<evidence type="ECO:0000313" key="7">
    <source>
        <dbReference type="EMBL" id="VYS80262.1"/>
    </source>
</evidence>
<dbReference type="InterPro" id="IPR006139">
    <property type="entry name" value="D-isomer_2_OHA_DH_cat_dom"/>
</dbReference>
<dbReference type="InterPro" id="IPR006140">
    <property type="entry name" value="D-isomer_DH_NAD-bd"/>
</dbReference>
<reference evidence="7" key="1">
    <citation type="submission" date="2019-11" db="EMBL/GenBank/DDBJ databases">
        <authorList>
            <person name="Feng L."/>
        </authorList>
    </citation>
    <scope>NUCLEOTIDE SEQUENCE</scope>
    <source>
        <strain evidence="7">AundefinedLFYP135</strain>
    </source>
</reference>
<dbReference type="PANTHER" id="PTHR42789">
    <property type="entry name" value="D-ISOMER SPECIFIC 2-HYDROXYACID DEHYDROGENASE FAMILY PROTEIN (AFU_ORTHOLOGUE AFUA_6G10090)"/>
    <property type="match status" value="1"/>
</dbReference>
<protein>
    <submittedName>
        <fullName evidence="7">D-3-phosphoglycerate dehydrogenase</fullName>
        <ecNumber evidence="7">1.1.1.95</ecNumber>
    </submittedName>
</protein>
<evidence type="ECO:0000259" key="6">
    <source>
        <dbReference type="Pfam" id="PF02826"/>
    </source>
</evidence>
<dbReference type="FunFam" id="3.40.50.720:FF:000203">
    <property type="entry name" value="D-3-phosphoglycerate dehydrogenase (SerA)"/>
    <property type="match status" value="1"/>
</dbReference>
<feature type="domain" description="D-isomer specific 2-hydroxyacid dehydrogenase NAD-binding" evidence="6">
    <location>
        <begin position="107"/>
        <end position="282"/>
    </location>
</feature>
<evidence type="ECO:0000259" key="5">
    <source>
        <dbReference type="Pfam" id="PF00389"/>
    </source>
</evidence>
<dbReference type="PROSITE" id="PS00670">
    <property type="entry name" value="D_2_HYDROXYACID_DH_2"/>
    <property type="match status" value="1"/>
</dbReference>
<dbReference type="InterPro" id="IPR029753">
    <property type="entry name" value="D-isomer_DH_CS"/>
</dbReference>
<keyword evidence="2 4" id="KW-0560">Oxidoreductase</keyword>
<dbReference type="SUPFAM" id="SSF51735">
    <property type="entry name" value="NAD(P)-binding Rossmann-fold domains"/>
    <property type="match status" value="1"/>
</dbReference>
<dbReference type="Pfam" id="PF02826">
    <property type="entry name" value="2-Hacid_dh_C"/>
    <property type="match status" value="1"/>
</dbReference>
<sequence>MAYKVLIPEEIAPEGKEYLREKGYEIKMGSGLTEDDIVRDVADCDAILIRNQPLTRRIIDAAPKLKVVGRHGVGVDALDIPYATEKGIWITNAPLSNYKAVAEHTLFLMLACAKYIHVVDREFHAGNFEIRNSLMTIELEGKTLGLLGLGRIGRSVAEKARVFGMNIVGYDPYLPQELVPSYVKRLSTKEEVLREADFVSLHMPSTAENRHLIGEKELSLMKPTAFLINTARGGIVEEGALTQALKAGIIAGCALDVFEQEPPDTTAELFQLENAILTPHNAAHTWESTARMGLHAAQGIHEVLSGQEPTWPVNHPQK</sequence>
<evidence type="ECO:0000256" key="2">
    <source>
        <dbReference type="ARBA" id="ARBA00023002"/>
    </source>
</evidence>
<dbReference type="InterPro" id="IPR050857">
    <property type="entry name" value="D-2-hydroxyacid_DH"/>
</dbReference>
<evidence type="ECO:0000256" key="1">
    <source>
        <dbReference type="ARBA" id="ARBA00005854"/>
    </source>
</evidence>
<dbReference type="CDD" id="cd12173">
    <property type="entry name" value="PGDH_4"/>
    <property type="match status" value="1"/>
</dbReference>
<dbReference type="AlphaFoldDB" id="A0A6N2RGX1"/>
<evidence type="ECO:0000256" key="4">
    <source>
        <dbReference type="RuleBase" id="RU003719"/>
    </source>
</evidence>
<dbReference type="SUPFAM" id="SSF52283">
    <property type="entry name" value="Formate/glycerate dehydrogenase catalytic domain-like"/>
    <property type="match status" value="1"/>
</dbReference>
<dbReference type="Gene3D" id="3.40.50.720">
    <property type="entry name" value="NAD(P)-binding Rossmann-like Domain"/>
    <property type="match status" value="2"/>
</dbReference>
<dbReference type="GO" id="GO:0051287">
    <property type="term" value="F:NAD binding"/>
    <property type="evidence" value="ECO:0007669"/>
    <property type="project" value="InterPro"/>
</dbReference>
<dbReference type="GO" id="GO:0004617">
    <property type="term" value="F:phosphoglycerate dehydrogenase activity"/>
    <property type="evidence" value="ECO:0007669"/>
    <property type="project" value="UniProtKB-EC"/>
</dbReference>
<dbReference type="EC" id="1.1.1.95" evidence="7"/>
<comment type="similarity">
    <text evidence="1 4">Belongs to the D-isomer specific 2-hydroxyacid dehydrogenase family.</text>
</comment>
<gene>
    <name evidence="7" type="primary">serA</name>
    <name evidence="7" type="ORF">AULFYP135_00428</name>
</gene>
<feature type="domain" description="D-isomer specific 2-hydroxyacid dehydrogenase catalytic" evidence="5">
    <location>
        <begin position="5"/>
        <end position="314"/>
    </location>
</feature>
<dbReference type="EMBL" id="CACRSL010000003">
    <property type="protein sequence ID" value="VYS80262.1"/>
    <property type="molecule type" value="Genomic_DNA"/>
</dbReference>
<dbReference type="Pfam" id="PF00389">
    <property type="entry name" value="2-Hacid_dh"/>
    <property type="match status" value="1"/>
</dbReference>
<name>A0A6N2RGX1_9FIRM</name>
<dbReference type="InterPro" id="IPR036291">
    <property type="entry name" value="NAD(P)-bd_dom_sf"/>
</dbReference>
<proteinExistence type="inferred from homology"/>
<organism evidence="7">
    <name type="scientific">uncultured Anaerotruncus sp</name>
    <dbReference type="NCBI Taxonomy" id="905011"/>
    <lineage>
        <taxon>Bacteria</taxon>
        <taxon>Bacillati</taxon>
        <taxon>Bacillota</taxon>
        <taxon>Clostridia</taxon>
        <taxon>Eubacteriales</taxon>
        <taxon>Oscillospiraceae</taxon>
        <taxon>Anaerotruncus</taxon>
        <taxon>environmental samples</taxon>
    </lineage>
</organism>
<dbReference type="PANTHER" id="PTHR42789:SF1">
    <property type="entry name" value="D-ISOMER SPECIFIC 2-HYDROXYACID DEHYDROGENASE FAMILY PROTEIN (AFU_ORTHOLOGUE AFUA_6G10090)"/>
    <property type="match status" value="1"/>
</dbReference>